<dbReference type="KEGG" id="etr:ETAE_p008"/>
<gene>
    <name evidence="1" type="ordered locus">ETAE_p008</name>
</gene>
<evidence type="ECO:0000313" key="1">
    <source>
        <dbReference type="EMBL" id="ACY86391.1"/>
    </source>
</evidence>
<dbReference type="AlphaFoldDB" id="A0AAU8PK23"/>
<dbReference type="EMBL" id="CP001136">
    <property type="protein sequence ID" value="ACY86391.1"/>
    <property type="molecule type" value="Genomic_DNA"/>
</dbReference>
<organism evidence="1 2">
    <name type="scientific">Edwardsiella piscicida</name>
    <dbReference type="NCBI Taxonomy" id="1263550"/>
    <lineage>
        <taxon>Bacteria</taxon>
        <taxon>Pseudomonadati</taxon>
        <taxon>Pseudomonadota</taxon>
        <taxon>Gammaproteobacteria</taxon>
        <taxon>Enterobacterales</taxon>
        <taxon>Hafniaceae</taxon>
        <taxon>Edwardsiella</taxon>
    </lineage>
</organism>
<accession>A0AAU8PK23</accession>
<name>A0AAU8PK23_EDWPI</name>
<keyword evidence="2" id="KW-1185">Reference proteome</keyword>
<keyword evidence="1" id="KW-0614">Plasmid</keyword>
<sequence>MIWAKAQKIAKYGEMAAPDGAAESFPVSPYMPVIELPEPNRF</sequence>
<reference evidence="1 2" key="1">
    <citation type="journal article" date="2009" name="PLoS ONE">
        <title>Genome sequence of the versatile fish pathogen Edwardsiella tarda provides insights into its adaptation to broad host ranges and intracellular niches.</title>
        <authorList>
            <person name="Wang Q."/>
            <person name="Yang M."/>
            <person name="Xiao J."/>
            <person name="Wu H."/>
            <person name="Wang X."/>
            <person name="Lv Y."/>
            <person name="Xu L."/>
            <person name="Zheng H."/>
            <person name="Wang S."/>
            <person name="Zhao G."/>
            <person name="Liu Q."/>
            <person name="Zhang Y."/>
        </authorList>
    </citation>
    <scope>NUCLEOTIDE SEQUENCE [LARGE SCALE GENOMIC DNA]</scope>
    <source>
        <strain evidence="2">EIB202 / CCTCC M208068</strain>
    </source>
</reference>
<evidence type="ECO:0000313" key="2">
    <source>
        <dbReference type="Proteomes" id="UP000002634"/>
    </source>
</evidence>
<proteinExistence type="predicted"/>
<geneLocation type="plasmid" evidence="1 2">
    <name>pEIB202</name>
</geneLocation>
<protein>
    <submittedName>
        <fullName evidence="1">Uncharacterized protein</fullName>
    </submittedName>
</protein>
<dbReference type="Proteomes" id="UP000002634">
    <property type="component" value="Plasmid pEIB202"/>
</dbReference>